<comment type="caution">
    <text evidence="1">The sequence shown here is derived from an EMBL/GenBank/DDBJ whole genome shotgun (WGS) entry which is preliminary data.</text>
</comment>
<name>A0ABU5G896_9ACTO</name>
<proteinExistence type="predicted"/>
<evidence type="ECO:0000313" key="2">
    <source>
        <dbReference type="Proteomes" id="UP001275049"/>
    </source>
</evidence>
<sequence>MAQHDKVPESQKRVNRTVYKAVRFTPEEWEMVARRIRAKRGKNFSSYARSTLANSSPTVRYVPQYATVLARQIAAIGNNFNQIAKYVNTNHAVAVSELSQAKRHLANIEDLLRTFQNSENGYGNNGDMGNKSDG</sequence>
<protein>
    <submittedName>
        <fullName evidence="1">Plasmid mobilization relaxosome protein MobC</fullName>
    </submittedName>
</protein>
<gene>
    <name evidence="1" type="primary">mobC</name>
    <name evidence="1" type="ORF">R6G86_07330</name>
</gene>
<evidence type="ECO:0000313" key="1">
    <source>
        <dbReference type="EMBL" id="MDY5133548.1"/>
    </source>
</evidence>
<dbReference type="RefSeq" id="WP_320755447.1">
    <property type="nucleotide sequence ID" value="NZ_JAWNFQ010000015.1"/>
</dbReference>
<dbReference type="Pfam" id="PF21983">
    <property type="entry name" value="NikA-like"/>
    <property type="match status" value="1"/>
</dbReference>
<accession>A0ABU5G896</accession>
<dbReference type="InterPro" id="IPR053842">
    <property type="entry name" value="NikA-like"/>
</dbReference>
<dbReference type="Proteomes" id="UP001275049">
    <property type="component" value="Unassembled WGS sequence"/>
</dbReference>
<reference evidence="1 2" key="1">
    <citation type="submission" date="2023-10" db="EMBL/GenBank/DDBJ databases">
        <title>Whole Genome based description of the genera Actinobaculum and Actinotignum reveals a complex phylogenetic relationship within the species included in the genus Actinotignum.</title>
        <authorList>
            <person name="Jensen C.S."/>
            <person name="Dargis R."/>
            <person name="Kemp M."/>
            <person name="Christensen J.J."/>
        </authorList>
    </citation>
    <scope>NUCLEOTIDE SEQUENCE [LARGE SCALE GENOMIC DNA]</scope>
    <source>
        <strain evidence="1 2">SLA_B974</strain>
    </source>
</reference>
<organism evidence="1 2">
    <name type="scientific">Actinotignum urinale</name>
    <dbReference type="NCBI Taxonomy" id="190146"/>
    <lineage>
        <taxon>Bacteria</taxon>
        <taxon>Bacillati</taxon>
        <taxon>Actinomycetota</taxon>
        <taxon>Actinomycetes</taxon>
        <taxon>Actinomycetales</taxon>
        <taxon>Actinomycetaceae</taxon>
        <taxon>Actinotignum</taxon>
    </lineage>
</organism>
<keyword evidence="2" id="KW-1185">Reference proteome</keyword>
<dbReference type="EMBL" id="JAWNGA010000013">
    <property type="protein sequence ID" value="MDY5133548.1"/>
    <property type="molecule type" value="Genomic_DNA"/>
</dbReference>